<feature type="domain" description="SHSP" evidence="3">
    <location>
        <begin position="22"/>
        <end position="132"/>
    </location>
</feature>
<dbReference type="PANTHER" id="PTHR11527">
    <property type="entry name" value="HEAT-SHOCK PROTEIN 20 FAMILY MEMBER"/>
    <property type="match status" value="1"/>
</dbReference>
<dbReference type="RefSeq" id="WP_310912108.1">
    <property type="nucleotide sequence ID" value="NZ_JAVLVT010000003.1"/>
</dbReference>
<dbReference type="CDD" id="cd06464">
    <property type="entry name" value="ACD_sHsps-like"/>
    <property type="match status" value="1"/>
</dbReference>
<organism evidence="4 5">
    <name type="scientific">Lipingzhangella rawalii</name>
    <dbReference type="NCBI Taxonomy" id="2055835"/>
    <lineage>
        <taxon>Bacteria</taxon>
        <taxon>Bacillati</taxon>
        <taxon>Actinomycetota</taxon>
        <taxon>Actinomycetes</taxon>
        <taxon>Streptosporangiales</taxon>
        <taxon>Nocardiopsidaceae</taxon>
        <taxon>Lipingzhangella</taxon>
    </lineage>
</organism>
<evidence type="ECO:0000256" key="1">
    <source>
        <dbReference type="PROSITE-ProRule" id="PRU00285"/>
    </source>
</evidence>
<sequence length="141" mass="15911">MMLVRTDPFRDFDRITKRLFDETTRAATMPMDAYREGDTFVIHFDLPGVSADTIDLEVERNVLTVSAQRADSARDREVVVSERPSGTFSRQLFLGETLDTDRINADYRDGVLTLTIPVAEEAKPRKISVQEGASQARQITT</sequence>
<protein>
    <submittedName>
        <fullName evidence="4">HSP20 family small heat-shock protein</fullName>
    </submittedName>
</protein>
<accession>A0ABU2H4U3</accession>
<dbReference type="InterPro" id="IPR008978">
    <property type="entry name" value="HSP20-like_chaperone"/>
</dbReference>
<evidence type="ECO:0000259" key="3">
    <source>
        <dbReference type="PROSITE" id="PS01031"/>
    </source>
</evidence>
<dbReference type="PROSITE" id="PS01031">
    <property type="entry name" value="SHSP"/>
    <property type="match status" value="1"/>
</dbReference>
<dbReference type="InterPro" id="IPR031107">
    <property type="entry name" value="Small_HSP"/>
</dbReference>
<dbReference type="Pfam" id="PF00011">
    <property type="entry name" value="HSP20"/>
    <property type="match status" value="1"/>
</dbReference>
<comment type="caution">
    <text evidence="4">The sequence shown here is derived from an EMBL/GenBank/DDBJ whole genome shotgun (WGS) entry which is preliminary data.</text>
</comment>
<dbReference type="Gene3D" id="2.60.40.790">
    <property type="match status" value="1"/>
</dbReference>
<name>A0ABU2H4U3_9ACTN</name>
<evidence type="ECO:0000256" key="2">
    <source>
        <dbReference type="RuleBase" id="RU003616"/>
    </source>
</evidence>
<gene>
    <name evidence="4" type="ORF">RIF23_08475</name>
</gene>
<proteinExistence type="inferred from homology"/>
<reference evidence="5" key="1">
    <citation type="submission" date="2023-07" db="EMBL/GenBank/DDBJ databases">
        <title>Novel species in the genus Lipingzhangella isolated from Sambhar Salt Lake.</title>
        <authorList>
            <person name="Jiya N."/>
            <person name="Kajale S."/>
            <person name="Sharma A."/>
        </authorList>
    </citation>
    <scope>NUCLEOTIDE SEQUENCE [LARGE SCALE GENOMIC DNA]</scope>
    <source>
        <strain evidence="5">LS1_29</strain>
    </source>
</reference>
<dbReference type="Proteomes" id="UP001250214">
    <property type="component" value="Unassembled WGS sequence"/>
</dbReference>
<dbReference type="EMBL" id="JAVLVT010000003">
    <property type="protein sequence ID" value="MDS1270328.1"/>
    <property type="molecule type" value="Genomic_DNA"/>
</dbReference>
<dbReference type="InterPro" id="IPR002068">
    <property type="entry name" value="A-crystallin/Hsp20_dom"/>
</dbReference>
<dbReference type="SUPFAM" id="SSF49764">
    <property type="entry name" value="HSP20-like chaperones"/>
    <property type="match status" value="1"/>
</dbReference>
<evidence type="ECO:0000313" key="5">
    <source>
        <dbReference type="Proteomes" id="UP001250214"/>
    </source>
</evidence>
<comment type="similarity">
    <text evidence="1 2">Belongs to the small heat shock protein (HSP20) family.</text>
</comment>
<evidence type="ECO:0000313" key="4">
    <source>
        <dbReference type="EMBL" id="MDS1270328.1"/>
    </source>
</evidence>
<keyword evidence="5" id="KW-1185">Reference proteome</keyword>